<keyword evidence="3" id="KW-1185">Reference proteome</keyword>
<organism evidence="2 3">
    <name type="scientific">Plakobranchus ocellatus</name>
    <dbReference type="NCBI Taxonomy" id="259542"/>
    <lineage>
        <taxon>Eukaryota</taxon>
        <taxon>Metazoa</taxon>
        <taxon>Spiralia</taxon>
        <taxon>Lophotrochozoa</taxon>
        <taxon>Mollusca</taxon>
        <taxon>Gastropoda</taxon>
        <taxon>Heterobranchia</taxon>
        <taxon>Euthyneura</taxon>
        <taxon>Panpulmonata</taxon>
        <taxon>Sacoglossa</taxon>
        <taxon>Placobranchoidea</taxon>
        <taxon>Plakobranchidae</taxon>
        <taxon>Plakobranchus</taxon>
    </lineage>
</organism>
<gene>
    <name evidence="2" type="ORF">PoB_004564500</name>
</gene>
<dbReference type="Proteomes" id="UP000735302">
    <property type="component" value="Unassembled WGS sequence"/>
</dbReference>
<evidence type="ECO:0000256" key="1">
    <source>
        <dbReference type="SAM" id="MobiDB-lite"/>
    </source>
</evidence>
<proteinExistence type="predicted"/>
<comment type="caution">
    <text evidence="2">The sequence shown here is derived from an EMBL/GenBank/DDBJ whole genome shotgun (WGS) entry which is preliminary data.</text>
</comment>
<evidence type="ECO:0000313" key="3">
    <source>
        <dbReference type="Proteomes" id="UP000735302"/>
    </source>
</evidence>
<feature type="region of interest" description="Disordered" evidence="1">
    <location>
        <begin position="1"/>
        <end position="79"/>
    </location>
</feature>
<dbReference type="EMBL" id="BLXT01005015">
    <property type="protein sequence ID" value="GFO19140.1"/>
    <property type="molecule type" value="Genomic_DNA"/>
</dbReference>
<protein>
    <submittedName>
        <fullName evidence="2">Uncharacterized protein</fullName>
    </submittedName>
</protein>
<accession>A0AAV4BJC4</accession>
<name>A0AAV4BJC4_9GAST</name>
<feature type="compositionally biased region" description="Basic and acidic residues" evidence="1">
    <location>
        <begin position="53"/>
        <end position="79"/>
    </location>
</feature>
<dbReference type="AlphaFoldDB" id="A0AAV4BJC4"/>
<sequence length="103" mass="11818">MLGTAPTQRPEADPTPRGRPYAQSAQRETLRPEGYPTSRGRPYVKRQTYAPRETLRPERPNVPRKIQRPEVDPTSRRRPKADFEVSLIFPHRSLVSGVFVTLP</sequence>
<evidence type="ECO:0000313" key="2">
    <source>
        <dbReference type="EMBL" id="GFO19140.1"/>
    </source>
</evidence>
<reference evidence="2 3" key="1">
    <citation type="journal article" date="2021" name="Elife">
        <title>Chloroplast acquisition without the gene transfer in kleptoplastic sea slugs, Plakobranchus ocellatus.</title>
        <authorList>
            <person name="Maeda T."/>
            <person name="Takahashi S."/>
            <person name="Yoshida T."/>
            <person name="Shimamura S."/>
            <person name="Takaki Y."/>
            <person name="Nagai Y."/>
            <person name="Toyoda A."/>
            <person name="Suzuki Y."/>
            <person name="Arimoto A."/>
            <person name="Ishii H."/>
            <person name="Satoh N."/>
            <person name="Nishiyama T."/>
            <person name="Hasebe M."/>
            <person name="Maruyama T."/>
            <person name="Minagawa J."/>
            <person name="Obokata J."/>
            <person name="Shigenobu S."/>
        </authorList>
    </citation>
    <scope>NUCLEOTIDE SEQUENCE [LARGE SCALE GENOMIC DNA]</scope>
</reference>